<gene>
    <name evidence="1" type="ORF">J2X78_005069</name>
</gene>
<protein>
    <submittedName>
        <fullName evidence="1">TonB-linked SusC/RagA family outer membrane protein</fullName>
    </submittedName>
</protein>
<name>A0ACC6L4D7_9SPHI</name>
<evidence type="ECO:0000313" key="2">
    <source>
        <dbReference type="Proteomes" id="UP001246858"/>
    </source>
</evidence>
<dbReference type="Proteomes" id="UP001246858">
    <property type="component" value="Unassembled WGS sequence"/>
</dbReference>
<dbReference type="EMBL" id="JAVDTF010000007">
    <property type="protein sequence ID" value="MDR6786474.1"/>
    <property type="molecule type" value="Genomic_DNA"/>
</dbReference>
<keyword evidence="2" id="KW-1185">Reference proteome</keyword>
<reference evidence="1" key="1">
    <citation type="submission" date="2023-07" db="EMBL/GenBank/DDBJ databases">
        <title>Sorghum-associated microbial communities from plants grown in Nebraska, USA.</title>
        <authorList>
            <person name="Schachtman D."/>
        </authorList>
    </citation>
    <scope>NUCLEOTIDE SEQUENCE</scope>
    <source>
        <strain evidence="1">2697</strain>
    </source>
</reference>
<comment type="caution">
    <text evidence="1">The sequence shown here is derived from an EMBL/GenBank/DDBJ whole genome shotgun (WGS) entry which is preliminary data.</text>
</comment>
<sequence length="1000" mass="112222">MYKYILLLIAYMSIQFCHAQNKPQADTSKTKKDTINLKEVTINTGYYQIPKERATGSFDYISKEMINRSTGSNIIARLEGISSSLNFDRRKNNRELSSTPALRVRGLSTIASDESPLIVVDNFPYEGNIDNINPNDVESVTILKDAAAASIWGARAGNGVIVITTKQGRFNQKTSISLNSNVTLGNRPNLYYSKKWLPSAIVMGFEKELFDKNTYSQTVETALPAYVDLLFALKNNAISQVGFNRQENILQNTDARQQALAYLYQQSINQQYSLGINGGEKAYKYYLSAGLDNNRSFIIGNSNRRLNLNLQNTFKPFNALELTGGIWYTRSNSVNNGITISQLDYENAYPISPYTRLVDEQGNALAIPYQLGQNYVQNAESLGLLNWTYKPVEDRNHINNNGQSSELRMNAGAKFSFLRYFNANFTYQYITTLSNGKNHFDKNSYEVRNMVNSYTQANGTRIIPYGDILRQSGNNESNIHSGRAQLNYQQSIGRHNITGLAGTELRQVVQSINPGYVIYNYNPAVLTGSNAYNYEQAYPQRPSGSRTIPAPPSAMASYTDRYFSWFANAAYSYKERYTLSGSIRWDGSNLFGVKTNQKGVPLWSAGLGWEISKENFYKADWLPYLKIRATYGSAGNVNKAVTTYPVISYGTESSTKLPITQIRSAGNPALRWELVNTTNLGIDVATPNKRIQGSVEYYVKNASDLIGQKFMAPSSGIVPNVVPLVTNLINYANLQTRGLDVQLNTQNLTGQFKWETNLLFSYVRNKVTNYSNSATNALSFYFGTPIPLQVGLSRDVTYYLPWHGLNHNTGKPNIPEQYGSDYKAYLDAYPANSLLNGVTIPPYFGSVRNSFSFKGIQLSAVISFKTGYVFKRESIYPSSEYTLPQNFHADYFKRWKQPGDERFTDVPAAGQADTYLSQYYSRSAALITKGDHIRLQDISISYTLPASIAKTIKASQIRFYAYARNLGILWRANKQGLDPEYPNASYPDPASYAFGLNVSF</sequence>
<proteinExistence type="predicted"/>
<evidence type="ECO:0000313" key="1">
    <source>
        <dbReference type="EMBL" id="MDR6786474.1"/>
    </source>
</evidence>
<organism evidence="1 2">
    <name type="scientific">Pedobacter africanus</name>
    <dbReference type="NCBI Taxonomy" id="151894"/>
    <lineage>
        <taxon>Bacteria</taxon>
        <taxon>Pseudomonadati</taxon>
        <taxon>Bacteroidota</taxon>
        <taxon>Sphingobacteriia</taxon>
        <taxon>Sphingobacteriales</taxon>
        <taxon>Sphingobacteriaceae</taxon>
        <taxon>Pedobacter</taxon>
    </lineage>
</organism>
<accession>A0ACC6L4D7</accession>